<evidence type="ECO:0000313" key="4">
    <source>
        <dbReference type="EMBL" id="CAH8388406.1"/>
    </source>
</evidence>
<keyword evidence="2" id="KW-0677">Repeat</keyword>
<accession>A0ABC8LYL3</accession>
<dbReference type="AlphaFoldDB" id="A0ABC8LYL3"/>
<sequence>MLTVREDHTRGFQAISSMSRPRKVRIHSYKLPDLNADPCLDEEEETRVLVVGCKQQDADYIQNVPQLPYELEVEILSRVPRFEYWKLNLLSKRFSRLLKSGKIFKVRRDRGAVEPSVFMLSNGDTRWTMFDKDFEKFQKVPELPSDMCFFHGDKESLCAGTHLIVTGREEQSIALWRYEVETSKWFKGPAMITPRILFASATCGTVVFVAGGLDASLEVVNKAEKYDSETKTWTRLQGMHKRRKFCSGCYLRGKFYVLGGRDERDENLTCGERYDEGTDTWELIPDILKDMSFSSIQSPPLIAVVNEELYSLETSANELRVYDTNANVWKKLGDVPVRAKSNGGWGVAFKSLGDKLLVIGASVGPSRTETMSVYTCRPSADIKDELVWEESKRCCGVQLSHFILNCCVMIA</sequence>
<proteinExistence type="predicted"/>
<dbReference type="Pfam" id="PF01344">
    <property type="entry name" value="Kelch_1"/>
    <property type="match status" value="2"/>
</dbReference>
<dbReference type="SUPFAM" id="SSF117281">
    <property type="entry name" value="Kelch motif"/>
    <property type="match status" value="1"/>
</dbReference>
<dbReference type="InterPro" id="IPR001810">
    <property type="entry name" value="F-box_dom"/>
</dbReference>
<name>A0ABC8LYL3_ERUVS</name>
<organism evidence="4 5">
    <name type="scientific">Eruca vesicaria subsp. sativa</name>
    <name type="common">Garden rocket</name>
    <name type="synonym">Eruca sativa</name>
    <dbReference type="NCBI Taxonomy" id="29727"/>
    <lineage>
        <taxon>Eukaryota</taxon>
        <taxon>Viridiplantae</taxon>
        <taxon>Streptophyta</taxon>
        <taxon>Embryophyta</taxon>
        <taxon>Tracheophyta</taxon>
        <taxon>Spermatophyta</taxon>
        <taxon>Magnoliopsida</taxon>
        <taxon>eudicotyledons</taxon>
        <taxon>Gunneridae</taxon>
        <taxon>Pentapetalae</taxon>
        <taxon>rosids</taxon>
        <taxon>malvids</taxon>
        <taxon>Brassicales</taxon>
        <taxon>Brassicaceae</taxon>
        <taxon>Brassiceae</taxon>
        <taxon>Eruca</taxon>
    </lineage>
</organism>
<evidence type="ECO:0000256" key="2">
    <source>
        <dbReference type="ARBA" id="ARBA00022737"/>
    </source>
</evidence>
<dbReference type="SUPFAM" id="SSF81383">
    <property type="entry name" value="F-box domain"/>
    <property type="match status" value="1"/>
</dbReference>
<reference evidence="4 5" key="1">
    <citation type="submission" date="2022-03" db="EMBL/GenBank/DDBJ databases">
        <authorList>
            <person name="Macdonald S."/>
            <person name="Ahmed S."/>
            <person name="Newling K."/>
        </authorList>
    </citation>
    <scope>NUCLEOTIDE SEQUENCE [LARGE SCALE GENOMIC DNA]</scope>
</reference>
<gene>
    <name evidence="4" type="ORF">ERUC_LOCUS40889</name>
</gene>
<dbReference type="GO" id="GO:0005634">
    <property type="term" value="C:nucleus"/>
    <property type="evidence" value="ECO:0007669"/>
    <property type="project" value="UniProtKB-ARBA"/>
</dbReference>
<dbReference type="InterPro" id="IPR015915">
    <property type="entry name" value="Kelch-typ_b-propeller"/>
</dbReference>
<keyword evidence="1" id="KW-0880">Kelch repeat</keyword>
<protein>
    <recommendedName>
        <fullName evidence="3">F-box domain-containing protein</fullName>
    </recommendedName>
</protein>
<keyword evidence="5" id="KW-1185">Reference proteome</keyword>
<comment type="caution">
    <text evidence="4">The sequence shown here is derived from an EMBL/GenBank/DDBJ whole genome shotgun (WGS) entry which is preliminary data.</text>
</comment>
<feature type="domain" description="F-box" evidence="3">
    <location>
        <begin position="61"/>
        <end position="107"/>
    </location>
</feature>
<dbReference type="EMBL" id="CAKOAT010796264">
    <property type="protein sequence ID" value="CAH8388406.1"/>
    <property type="molecule type" value="Genomic_DNA"/>
</dbReference>
<dbReference type="SMART" id="SM00612">
    <property type="entry name" value="Kelch"/>
    <property type="match status" value="3"/>
</dbReference>
<dbReference type="InterPro" id="IPR052439">
    <property type="entry name" value="F-box/Kelch-repeat"/>
</dbReference>
<dbReference type="InterPro" id="IPR006652">
    <property type="entry name" value="Kelch_1"/>
</dbReference>
<dbReference type="Gene3D" id="2.120.10.80">
    <property type="entry name" value="Kelch-type beta propeller"/>
    <property type="match status" value="1"/>
</dbReference>
<evidence type="ECO:0000313" key="5">
    <source>
        <dbReference type="Proteomes" id="UP001642260"/>
    </source>
</evidence>
<dbReference type="FunFam" id="2.120.10.80:FF:000007">
    <property type="entry name" value="F-box/kelch-repeat protein SKIP11"/>
    <property type="match status" value="1"/>
</dbReference>
<dbReference type="PANTHER" id="PTHR46122:SF5">
    <property type="entry name" value="F-BOX DOMAIN-CONTAINING PROTEIN"/>
    <property type="match status" value="1"/>
</dbReference>
<dbReference type="PROSITE" id="PS50181">
    <property type="entry name" value="FBOX"/>
    <property type="match status" value="1"/>
</dbReference>
<dbReference type="InterPro" id="IPR036047">
    <property type="entry name" value="F-box-like_dom_sf"/>
</dbReference>
<dbReference type="PANTHER" id="PTHR46122">
    <property type="entry name" value="GALACTOSE OXIDASE/KELCH REPEAT PROTEIN-RELATED"/>
    <property type="match status" value="1"/>
</dbReference>
<evidence type="ECO:0000259" key="3">
    <source>
        <dbReference type="PROSITE" id="PS50181"/>
    </source>
</evidence>
<evidence type="ECO:0000256" key="1">
    <source>
        <dbReference type="ARBA" id="ARBA00022441"/>
    </source>
</evidence>
<dbReference type="Proteomes" id="UP001642260">
    <property type="component" value="Unassembled WGS sequence"/>
</dbReference>